<dbReference type="InterPro" id="IPR020556">
    <property type="entry name" value="Amidase_CS"/>
</dbReference>
<dbReference type="NCBIfam" id="NF005899">
    <property type="entry name" value="PRK07869.1"/>
    <property type="match status" value="1"/>
</dbReference>
<gene>
    <name evidence="3" type="ORF">AB5I84_01595</name>
</gene>
<evidence type="ECO:0000313" key="4">
    <source>
        <dbReference type="Proteomes" id="UP001562065"/>
    </source>
</evidence>
<dbReference type="GO" id="GO:0004040">
    <property type="term" value="F:amidase activity"/>
    <property type="evidence" value="ECO:0007669"/>
    <property type="project" value="UniProtKB-EC"/>
</dbReference>
<dbReference type="PANTHER" id="PTHR11895:SF7">
    <property type="entry name" value="GLUTAMYL-TRNA(GLN) AMIDOTRANSFERASE SUBUNIT A, MITOCHONDRIAL"/>
    <property type="match status" value="1"/>
</dbReference>
<dbReference type="InterPro" id="IPR000120">
    <property type="entry name" value="Amidase"/>
</dbReference>
<evidence type="ECO:0000259" key="2">
    <source>
        <dbReference type="Pfam" id="PF01425"/>
    </source>
</evidence>
<reference evidence="3 4" key="1">
    <citation type="submission" date="2024-07" db="EMBL/GenBank/DDBJ databases">
        <authorList>
            <person name="Ren Q."/>
        </authorList>
    </citation>
    <scope>NUCLEOTIDE SEQUENCE [LARGE SCALE GENOMIC DNA]</scope>
    <source>
        <strain evidence="3 4">REN37</strain>
    </source>
</reference>
<dbReference type="Pfam" id="PF01425">
    <property type="entry name" value="Amidase"/>
    <property type="match status" value="1"/>
</dbReference>
<organism evidence="3 4">
    <name type="scientific">Isoalcanivorax beigongshangi</name>
    <dbReference type="NCBI Taxonomy" id="3238810"/>
    <lineage>
        <taxon>Bacteria</taxon>
        <taxon>Pseudomonadati</taxon>
        <taxon>Pseudomonadota</taxon>
        <taxon>Gammaproteobacteria</taxon>
        <taxon>Oceanospirillales</taxon>
        <taxon>Alcanivoracaceae</taxon>
        <taxon>Isoalcanivorax</taxon>
    </lineage>
</organism>
<protein>
    <submittedName>
        <fullName evidence="3">Amidase</fullName>
        <ecNumber evidence="3">3.5.1.4</ecNumber>
    </submittedName>
</protein>
<dbReference type="RefSeq" id="WP_369454080.1">
    <property type="nucleotide sequence ID" value="NZ_JBGCUO010000001.1"/>
</dbReference>
<dbReference type="InterPro" id="IPR036928">
    <property type="entry name" value="AS_sf"/>
</dbReference>
<evidence type="ECO:0000256" key="1">
    <source>
        <dbReference type="ARBA" id="ARBA00009199"/>
    </source>
</evidence>
<dbReference type="PANTHER" id="PTHR11895">
    <property type="entry name" value="TRANSAMIDASE"/>
    <property type="match status" value="1"/>
</dbReference>
<dbReference type="PROSITE" id="PS00571">
    <property type="entry name" value="AMIDASES"/>
    <property type="match status" value="1"/>
</dbReference>
<accession>A0ABV4AG76</accession>
<dbReference type="EC" id="3.5.1.4" evidence="3"/>
<keyword evidence="3" id="KW-0378">Hydrolase</keyword>
<name>A0ABV4AG76_9GAMM</name>
<keyword evidence="4" id="KW-1185">Reference proteome</keyword>
<comment type="caution">
    <text evidence="3">The sequence shown here is derived from an EMBL/GenBank/DDBJ whole genome shotgun (WGS) entry which is preliminary data.</text>
</comment>
<sequence>MERLHVFTDDALGRSDATDLAERLARREVSQEEVTEAAIERLQRAAPLQAMVLDTFDAARQRARSGSASGAFAGVPTLIKDNIDVQGLPTRQGSAAVGAKPLKQTSELAQQYLAQGFNLLGKSTLPAFGFTATTETAHQPATRNPWSLAHSSGGSSGGSAALVAAGAVPIAHANDGGGSIRIPAACCGLVGLKSTRGRLVVQEAARALPINIVSDGVVTRSVRDTARFFAAAELHYRNPALPPIGNVTGPGQRRLRIGVMTDSLIKPTTCPDTLRALEQTSVLLADLGHQVEPARIALPGRFVDDFLLYWGMLAFSIQTLGPLLMRQGFERRQLDLLTKGLSRHFGRNFWKAPGMLRQLKKSSDQYAQSLADYDVVLTPVLAHTTVEIGYLAADLPFEIQMERLLEYITFTPANNASGAPAIALPLAETSTGLPLGLQFCGRHGDERTLLELAFELEAAQPFRLLAD</sequence>
<dbReference type="InterPro" id="IPR023631">
    <property type="entry name" value="Amidase_dom"/>
</dbReference>
<proteinExistence type="inferred from homology"/>
<dbReference type="Proteomes" id="UP001562065">
    <property type="component" value="Unassembled WGS sequence"/>
</dbReference>
<dbReference type="Gene3D" id="3.90.1300.10">
    <property type="entry name" value="Amidase signature (AS) domain"/>
    <property type="match status" value="1"/>
</dbReference>
<dbReference type="SUPFAM" id="SSF75304">
    <property type="entry name" value="Amidase signature (AS) enzymes"/>
    <property type="match status" value="1"/>
</dbReference>
<evidence type="ECO:0000313" key="3">
    <source>
        <dbReference type="EMBL" id="MEY1660838.1"/>
    </source>
</evidence>
<dbReference type="EMBL" id="JBGCUO010000001">
    <property type="protein sequence ID" value="MEY1660838.1"/>
    <property type="molecule type" value="Genomic_DNA"/>
</dbReference>
<comment type="similarity">
    <text evidence="1">Belongs to the amidase family.</text>
</comment>
<feature type="domain" description="Amidase" evidence="2">
    <location>
        <begin position="33"/>
        <end position="450"/>
    </location>
</feature>